<keyword evidence="1" id="KW-0812">Transmembrane</keyword>
<dbReference type="AlphaFoldDB" id="A0A1Z8AM55"/>
<evidence type="ECO:0000256" key="1">
    <source>
        <dbReference type="SAM" id="Phobius"/>
    </source>
</evidence>
<reference evidence="2 3" key="1">
    <citation type="journal article" date="2017" name="Proc. Natl. Acad. Sci. U.S.A.">
        <title>Simulation of Deepwater Horizon oil plume reveals substrate specialization within a complex community of hydrocarbon-degraders.</title>
        <authorList>
            <person name="Hu P."/>
            <person name="Dubinsky E.A."/>
            <person name="Probst A.J."/>
            <person name="Wang J."/>
            <person name="Sieber C.M.K."/>
            <person name="Tom L.M."/>
            <person name="Gardinali P."/>
            <person name="Banfield J.F."/>
            <person name="Atlas R.M."/>
            <person name="Andersen G.L."/>
        </authorList>
    </citation>
    <scope>NUCLEOTIDE SEQUENCE [LARGE SCALE GENOMIC DNA]</scope>
    <source>
        <strain evidence="2">35_9_T64</strain>
    </source>
</reference>
<sequence>MKFFRKSRFNSLTSSSIKKYIGYAIGEILLVTIGILIAIWVNNYYREQDLNSERLKTLNSISASIEADKKEIKRVIESWKENDSLIIKILYETKSDEPIKNCESCKDVLYGLSFPYINEKVILQIDKLPTVADSISVITDRLALDYTAFLEVKETYDELGTGVVTENLEYLKSNTKWFAAFLSKGECDDDCLEYHNESNDFRNRVAYLELIFYDAYQYELITLYKKINELNELLSEQIIKLDS</sequence>
<organism evidence="2 3">
    <name type="scientific">Nonlabens dokdonensis</name>
    <dbReference type="NCBI Taxonomy" id="328515"/>
    <lineage>
        <taxon>Bacteria</taxon>
        <taxon>Pseudomonadati</taxon>
        <taxon>Bacteroidota</taxon>
        <taxon>Flavobacteriia</taxon>
        <taxon>Flavobacteriales</taxon>
        <taxon>Flavobacteriaceae</taxon>
        <taxon>Nonlabens</taxon>
    </lineage>
</organism>
<evidence type="ECO:0000313" key="3">
    <source>
        <dbReference type="Proteomes" id="UP000196102"/>
    </source>
</evidence>
<dbReference type="Proteomes" id="UP000196102">
    <property type="component" value="Unassembled WGS sequence"/>
</dbReference>
<dbReference type="RefSeq" id="WP_303687529.1">
    <property type="nucleotide sequence ID" value="NZ_CAJXYO010000025.1"/>
</dbReference>
<gene>
    <name evidence="2" type="ORF">A9Q93_11195</name>
</gene>
<keyword evidence="1" id="KW-1133">Transmembrane helix</keyword>
<accession>A0A1Z8AM55</accession>
<protein>
    <submittedName>
        <fullName evidence="2">Uncharacterized protein</fullName>
    </submittedName>
</protein>
<feature type="transmembrane region" description="Helical" evidence="1">
    <location>
        <begin position="20"/>
        <end position="41"/>
    </location>
</feature>
<evidence type="ECO:0000313" key="2">
    <source>
        <dbReference type="EMBL" id="OUS11401.1"/>
    </source>
</evidence>
<keyword evidence="1" id="KW-0472">Membrane</keyword>
<dbReference type="EMBL" id="MAAX01000177">
    <property type="protein sequence ID" value="OUS11401.1"/>
    <property type="molecule type" value="Genomic_DNA"/>
</dbReference>
<proteinExistence type="predicted"/>
<name>A0A1Z8AM55_9FLAO</name>
<comment type="caution">
    <text evidence="2">The sequence shown here is derived from an EMBL/GenBank/DDBJ whole genome shotgun (WGS) entry which is preliminary data.</text>
</comment>